<keyword evidence="1" id="KW-0677">Repeat</keyword>
<feature type="region of interest" description="Disordered" evidence="4">
    <location>
        <begin position="188"/>
        <end position="244"/>
    </location>
</feature>
<organism evidence="7 8">
    <name type="scientific">Perkinsus olseni</name>
    <name type="common">Perkinsus atlanticus</name>
    <dbReference type="NCBI Taxonomy" id="32597"/>
    <lineage>
        <taxon>Eukaryota</taxon>
        <taxon>Sar</taxon>
        <taxon>Alveolata</taxon>
        <taxon>Perkinsozoa</taxon>
        <taxon>Perkinsea</taxon>
        <taxon>Perkinsida</taxon>
        <taxon>Perkinsidae</taxon>
        <taxon>Perkinsus</taxon>
    </lineage>
</organism>
<dbReference type="InterPro" id="IPR012677">
    <property type="entry name" value="Nucleotide-bd_a/b_plait_sf"/>
</dbReference>
<feature type="compositionally biased region" description="Basic and acidic residues" evidence="4">
    <location>
        <begin position="188"/>
        <end position="201"/>
    </location>
</feature>
<dbReference type="Gene3D" id="3.30.70.330">
    <property type="match status" value="3"/>
</dbReference>
<dbReference type="PANTHER" id="PTHR48025:SF1">
    <property type="entry name" value="RRM DOMAIN-CONTAINING PROTEIN"/>
    <property type="match status" value="1"/>
</dbReference>
<evidence type="ECO:0000313" key="7">
    <source>
        <dbReference type="EMBL" id="KAF4666358.1"/>
    </source>
</evidence>
<dbReference type="PROSITE" id="PS01159">
    <property type="entry name" value="WW_DOMAIN_1"/>
    <property type="match status" value="1"/>
</dbReference>
<dbReference type="InterPro" id="IPR035979">
    <property type="entry name" value="RBD_domain_sf"/>
</dbReference>
<dbReference type="GO" id="GO:0003729">
    <property type="term" value="F:mRNA binding"/>
    <property type="evidence" value="ECO:0007669"/>
    <property type="project" value="UniProtKB-ARBA"/>
</dbReference>
<dbReference type="PROSITE" id="PS50102">
    <property type="entry name" value="RRM"/>
    <property type="match status" value="3"/>
</dbReference>
<dbReference type="SUPFAM" id="SSF54928">
    <property type="entry name" value="RNA-binding domain, RBD"/>
    <property type="match status" value="3"/>
</dbReference>
<protein>
    <submittedName>
        <fullName evidence="7">Uncharacterized protein</fullName>
    </submittedName>
</protein>
<dbReference type="OrthoDB" id="434166at2759"/>
<sequence>MSEVRIPVKLFVGKLPCDWAEDNVRSLFGPYGDVEEVSIIRPKTNPGKGQKYGCAFVKYGAIQEAAAAIEGMAGKQTVNESAGPLQIQYANGEPERLGLPDDTEGVAQKLFVANVPAEVDDGELRKVFSEYGTVTEAYCIQPRRPGGNRAAFVRFSKKSDALRAIDALNDKFTFPNNDRPLAVKCAETKEQRDAHRQEMDMSRSQQSSANRYNGDSGYGPGPAGGFRQRPSPPPGPPAQPRKAGDWTEYLSQSDGRYYYHNARTGQTQWDVPYEFQNMGPPPAPSPQPQQQDRSYGGGYGPMQTPRAQQQRRDGPMGANVFVYNIPPEWTDGDLVREFGSCGAISTTRVIIDSQTNQSKGYGFVSFHEVRSAMKACDTMDGFMTSTGRRLKVQIKKGEEEAAAQALGIPVSQVKAHGKQRSAARFFIRDFQRTMAGRVTEPLRTRNAVVQ</sequence>
<evidence type="ECO:0000256" key="3">
    <source>
        <dbReference type="PROSITE-ProRule" id="PRU00176"/>
    </source>
</evidence>
<evidence type="ECO:0000259" key="6">
    <source>
        <dbReference type="PROSITE" id="PS50102"/>
    </source>
</evidence>
<dbReference type="CDD" id="cd00201">
    <property type="entry name" value="WW"/>
    <property type="match status" value="1"/>
</dbReference>
<comment type="caution">
    <text evidence="7">The sequence shown here is derived from an EMBL/GenBank/DDBJ whole genome shotgun (WGS) entry which is preliminary data.</text>
</comment>
<dbReference type="PANTHER" id="PTHR48025">
    <property type="entry name" value="OS02G0815200 PROTEIN"/>
    <property type="match status" value="1"/>
</dbReference>
<feature type="compositionally biased region" description="Polar residues" evidence="4">
    <location>
        <begin position="202"/>
        <end position="213"/>
    </location>
</feature>
<dbReference type="Pfam" id="PF00397">
    <property type="entry name" value="WW"/>
    <property type="match status" value="1"/>
</dbReference>
<evidence type="ECO:0000259" key="5">
    <source>
        <dbReference type="PROSITE" id="PS50020"/>
    </source>
</evidence>
<feature type="domain" description="RRM" evidence="6">
    <location>
        <begin position="318"/>
        <end position="397"/>
    </location>
</feature>
<evidence type="ECO:0000256" key="1">
    <source>
        <dbReference type="ARBA" id="ARBA00022737"/>
    </source>
</evidence>
<dbReference type="AlphaFoldDB" id="A0A7J6M461"/>
<feature type="compositionally biased region" description="Pro residues" evidence="4">
    <location>
        <begin position="230"/>
        <end position="239"/>
    </location>
</feature>
<dbReference type="Proteomes" id="UP000570595">
    <property type="component" value="Unassembled WGS sequence"/>
</dbReference>
<feature type="domain" description="RRM" evidence="6">
    <location>
        <begin position="108"/>
        <end position="188"/>
    </location>
</feature>
<evidence type="ECO:0000256" key="4">
    <source>
        <dbReference type="SAM" id="MobiDB-lite"/>
    </source>
</evidence>
<dbReference type="InterPro" id="IPR001202">
    <property type="entry name" value="WW_dom"/>
</dbReference>
<dbReference type="SUPFAM" id="SSF51045">
    <property type="entry name" value="WW domain"/>
    <property type="match status" value="1"/>
</dbReference>
<dbReference type="SMART" id="SM00456">
    <property type="entry name" value="WW"/>
    <property type="match status" value="1"/>
</dbReference>
<evidence type="ECO:0000256" key="2">
    <source>
        <dbReference type="ARBA" id="ARBA00022884"/>
    </source>
</evidence>
<feature type="region of interest" description="Disordered" evidence="4">
    <location>
        <begin position="272"/>
        <end position="313"/>
    </location>
</feature>
<gene>
    <name evidence="7" type="ORF">FOZ61_009837</name>
</gene>
<name>A0A7J6M461_PEROL</name>
<dbReference type="GO" id="GO:0009967">
    <property type="term" value="P:positive regulation of signal transduction"/>
    <property type="evidence" value="ECO:0007669"/>
    <property type="project" value="UniProtKB-ARBA"/>
</dbReference>
<dbReference type="Pfam" id="PF00076">
    <property type="entry name" value="RRM_1"/>
    <property type="match status" value="3"/>
</dbReference>
<dbReference type="SMART" id="SM00360">
    <property type="entry name" value="RRM"/>
    <property type="match status" value="3"/>
</dbReference>
<feature type="domain" description="WW" evidence="5">
    <location>
        <begin position="246"/>
        <end position="274"/>
    </location>
</feature>
<dbReference type="EMBL" id="JABAHT010000075">
    <property type="protein sequence ID" value="KAF4666358.1"/>
    <property type="molecule type" value="Genomic_DNA"/>
</dbReference>
<dbReference type="GO" id="GO:0005634">
    <property type="term" value="C:nucleus"/>
    <property type="evidence" value="ECO:0007669"/>
    <property type="project" value="TreeGrafter"/>
</dbReference>
<dbReference type="PROSITE" id="PS50020">
    <property type="entry name" value="WW_DOMAIN_2"/>
    <property type="match status" value="1"/>
</dbReference>
<dbReference type="InterPro" id="IPR050502">
    <property type="entry name" value="Euk_RNA-bind_prot"/>
</dbReference>
<dbReference type="InterPro" id="IPR000504">
    <property type="entry name" value="RRM_dom"/>
</dbReference>
<evidence type="ECO:0000313" key="8">
    <source>
        <dbReference type="Proteomes" id="UP000570595"/>
    </source>
</evidence>
<feature type="domain" description="RRM" evidence="6">
    <location>
        <begin position="8"/>
        <end position="92"/>
    </location>
</feature>
<reference evidence="7 8" key="1">
    <citation type="submission" date="2020-04" db="EMBL/GenBank/DDBJ databases">
        <title>Perkinsus olseni comparative genomics.</title>
        <authorList>
            <person name="Bogema D.R."/>
        </authorList>
    </citation>
    <scope>NUCLEOTIDE SEQUENCE [LARGE SCALE GENOMIC DNA]</scope>
    <source>
        <strain evidence="7">ATCC PRA-179</strain>
    </source>
</reference>
<dbReference type="InterPro" id="IPR036020">
    <property type="entry name" value="WW_dom_sf"/>
</dbReference>
<dbReference type="Gene3D" id="2.20.70.10">
    <property type="match status" value="1"/>
</dbReference>
<dbReference type="GO" id="GO:0005737">
    <property type="term" value="C:cytoplasm"/>
    <property type="evidence" value="ECO:0007669"/>
    <property type="project" value="UniProtKB-ARBA"/>
</dbReference>
<keyword evidence="2 3" id="KW-0694">RNA-binding</keyword>
<proteinExistence type="predicted"/>
<dbReference type="FunFam" id="3.30.70.330:FF:000383">
    <property type="entry name" value="Sex lethal, isoform D"/>
    <property type="match status" value="1"/>
</dbReference>
<dbReference type="GO" id="GO:0010629">
    <property type="term" value="P:negative regulation of gene expression"/>
    <property type="evidence" value="ECO:0007669"/>
    <property type="project" value="UniProtKB-ARBA"/>
</dbReference>
<accession>A0A7J6M461</accession>